<dbReference type="Proteomes" id="UP001518925">
    <property type="component" value="Unassembled WGS sequence"/>
</dbReference>
<feature type="transmembrane region" description="Helical" evidence="2">
    <location>
        <begin position="6"/>
        <end position="23"/>
    </location>
</feature>
<evidence type="ECO:0000313" key="3">
    <source>
        <dbReference type="EMBL" id="MBM6617936.1"/>
    </source>
</evidence>
<keyword evidence="2" id="KW-1133">Transmembrane helix</keyword>
<sequence length="61" mass="6789">MSALGYIFWGAIITIIATGFILEKKFKSKPPEKSQNQLQSEHISYQNHHSHHNPPGGGGQM</sequence>
<protein>
    <recommendedName>
        <fullName evidence="5">YtzI protein</fullName>
    </recommendedName>
</protein>
<gene>
    <name evidence="3" type="ORF">JR050_09670</name>
</gene>
<feature type="region of interest" description="Disordered" evidence="1">
    <location>
        <begin position="27"/>
        <end position="61"/>
    </location>
</feature>
<dbReference type="RefSeq" id="WP_204203290.1">
    <property type="nucleotide sequence ID" value="NZ_JAFELM010000028.1"/>
</dbReference>
<dbReference type="EMBL" id="JAFELM010000028">
    <property type="protein sequence ID" value="MBM6617936.1"/>
    <property type="molecule type" value="Genomic_DNA"/>
</dbReference>
<accession>A0ABS2DK91</accession>
<proteinExistence type="predicted"/>
<keyword evidence="2" id="KW-0472">Membrane</keyword>
<feature type="compositionally biased region" description="Polar residues" evidence="1">
    <location>
        <begin position="35"/>
        <end position="46"/>
    </location>
</feature>
<evidence type="ECO:0008006" key="5">
    <source>
        <dbReference type="Google" id="ProtNLM"/>
    </source>
</evidence>
<organism evidence="3 4">
    <name type="scientific">Bacillus suaedaesalsae</name>
    <dbReference type="NCBI Taxonomy" id="2810349"/>
    <lineage>
        <taxon>Bacteria</taxon>
        <taxon>Bacillati</taxon>
        <taxon>Bacillota</taxon>
        <taxon>Bacilli</taxon>
        <taxon>Bacillales</taxon>
        <taxon>Bacillaceae</taxon>
        <taxon>Bacillus</taxon>
    </lineage>
</organism>
<reference evidence="3 4" key="1">
    <citation type="submission" date="2021-02" db="EMBL/GenBank/DDBJ databases">
        <title>Bacillus sp. RD4P76, an endophyte from a halophyte.</title>
        <authorList>
            <person name="Sun J.-Q."/>
        </authorList>
    </citation>
    <scope>NUCLEOTIDE SEQUENCE [LARGE SCALE GENOMIC DNA]</scope>
    <source>
        <strain evidence="3 4">RD4P76</strain>
    </source>
</reference>
<keyword evidence="4" id="KW-1185">Reference proteome</keyword>
<comment type="caution">
    <text evidence="3">The sequence shown here is derived from an EMBL/GenBank/DDBJ whole genome shotgun (WGS) entry which is preliminary data.</text>
</comment>
<keyword evidence="2" id="KW-0812">Transmembrane</keyword>
<name>A0ABS2DK91_9BACI</name>
<evidence type="ECO:0000313" key="4">
    <source>
        <dbReference type="Proteomes" id="UP001518925"/>
    </source>
</evidence>
<evidence type="ECO:0000256" key="2">
    <source>
        <dbReference type="SAM" id="Phobius"/>
    </source>
</evidence>
<evidence type="ECO:0000256" key="1">
    <source>
        <dbReference type="SAM" id="MobiDB-lite"/>
    </source>
</evidence>